<dbReference type="Pfam" id="PF13411">
    <property type="entry name" value="MerR_1"/>
    <property type="match status" value="1"/>
</dbReference>
<accession>A0A4R2J9Z0</accession>
<evidence type="ECO:0000313" key="5">
    <source>
        <dbReference type="Proteomes" id="UP000295680"/>
    </source>
</evidence>
<dbReference type="Proteomes" id="UP000295680">
    <property type="component" value="Unassembled WGS sequence"/>
</dbReference>
<protein>
    <submittedName>
        <fullName evidence="4">DNA-binding transcriptional MerR regulator</fullName>
    </submittedName>
</protein>
<dbReference type="InterPro" id="IPR009061">
    <property type="entry name" value="DNA-bd_dom_put_sf"/>
</dbReference>
<keyword evidence="1 4" id="KW-0238">DNA-binding</keyword>
<dbReference type="InterPro" id="IPR029068">
    <property type="entry name" value="Glyas_Bleomycin-R_OHBP_Dase"/>
</dbReference>
<dbReference type="PANTHER" id="PTHR30204">
    <property type="entry name" value="REDOX-CYCLING DRUG-SENSING TRANSCRIPTIONAL ACTIVATOR SOXR"/>
    <property type="match status" value="1"/>
</dbReference>
<evidence type="ECO:0000256" key="1">
    <source>
        <dbReference type="ARBA" id="ARBA00023125"/>
    </source>
</evidence>
<dbReference type="SMART" id="SM00422">
    <property type="entry name" value="HTH_MERR"/>
    <property type="match status" value="1"/>
</dbReference>
<dbReference type="InterPro" id="IPR037523">
    <property type="entry name" value="VOC_core"/>
</dbReference>
<dbReference type="InterPro" id="IPR047057">
    <property type="entry name" value="MerR_fam"/>
</dbReference>
<feature type="domain" description="HTH merR-type" evidence="2">
    <location>
        <begin position="6"/>
        <end position="76"/>
    </location>
</feature>
<organism evidence="4 5">
    <name type="scientific">Actinocrispum wychmicini</name>
    <dbReference type="NCBI Taxonomy" id="1213861"/>
    <lineage>
        <taxon>Bacteria</taxon>
        <taxon>Bacillati</taxon>
        <taxon>Actinomycetota</taxon>
        <taxon>Actinomycetes</taxon>
        <taxon>Pseudonocardiales</taxon>
        <taxon>Pseudonocardiaceae</taxon>
        <taxon>Actinocrispum</taxon>
    </lineage>
</organism>
<dbReference type="AlphaFoldDB" id="A0A4R2J9Z0"/>
<evidence type="ECO:0000259" key="3">
    <source>
        <dbReference type="PROSITE" id="PS51819"/>
    </source>
</evidence>
<dbReference type="SUPFAM" id="SSF54593">
    <property type="entry name" value="Glyoxalase/Bleomycin resistance protein/Dihydroxybiphenyl dioxygenase"/>
    <property type="match status" value="1"/>
</dbReference>
<name>A0A4R2J9Z0_9PSEU</name>
<dbReference type="PROSITE" id="PS50937">
    <property type="entry name" value="HTH_MERR_2"/>
    <property type="match status" value="1"/>
</dbReference>
<dbReference type="Pfam" id="PF00903">
    <property type="entry name" value="Glyoxalase"/>
    <property type="match status" value="1"/>
</dbReference>
<dbReference type="RefSeq" id="WP_132123436.1">
    <property type="nucleotide sequence ID" value="NZ_SLWS01000010.1"/>
</dbReference>
<evidence type="ECO:0000313" key="4">
    <source>
        <dbReference type="EMBL" id="TCO53448.1"/>
    </source>
</evidence>
<dbReference type="PROSITE" id="PS00552">
    <property type="entry name" value="HTH_MERR_1"/>
    <property type="match status" value="1"/>
</dbReference>
<reference evidence="4 5" key="1">
    <citation type="submission" date="2019-03" db="EMBL/GenBank/DDBJ databases">
        <title>Genomic Encyclopedia of Type Strains, Phase IV (KMG-IV): sequencing the most valuable type-strain genomes for metagenomic binning, comparative biology and taxonomic classification.</title>
        <authorList>
            <person name="Goeker M."/>
        </authorList>
    </citation>
    <scope>NUCLEOTIDE SEQUENCE [LARGE SCALE GENOMIC DNA]</scope>
    <source>
        <strain evidence="4 5">DSM 45934</strain>
    </source>
</reference>
<dbReference type="EMBL" id="SLWS01000010">
    <property type="protein sequence ID" value="TCO53448.1"/>
    <property type="molecule type" value="Genomic_DNA"/>
</dbReference>
<dbReference type="PROSITE" id="PS51819">
    <property type="entry name" value="VOC"/>
    <property type="match status" value="1"/>
</dbReference>
<proteinExistence type="predicted"/>
<dbReference type="CDD" id="cd01107">
    <property type="entry name" value="HTH_BmrR"/>
    <property type="match status" value="1"/>
</dbReference>
<dbReference type="GO" id="GO:0003700">
    <property type="term" value="F:DNA-binding transcription factor activity"/>
    <property type="evidence" value="ECO:0007669"/>
    <property type="project" value="InterPro"/>
</dbReference>
<evidence type="ECO:0000259" key="2">
    <source>
        <dbReference type="PROSITE" id="PS50937"/>
    </source>
</evidence>
<comment type="caution">
    <text evidence="4">The sequence shown here is derived from an EMBL/GenBank/DDBJ whole genome shotgun (WGS) entry which is preliminary data.</text>
</comment>
<dbReference type="GO" id="GO:0003677">
    <property type="term" value="F:DNA binding"/>
    <property type="evidence" value="ECO:0007669"/>
    <property type="project" value="UniProtKB-KW"/>
</dbReference>
<keyword evidence="5" id="KW-1185">Reference proteome</keyword>
<feature type="domain" description="VOC" evidence="3">
    <location>
        <begin position="123"/>
        <end position="243"/>
    </location>
</feature>
<dbReference type="OrthoDB" id="7849865at2"/>
<dbReference type="PANTHER" id="PTHR30204:SF97">
    <property type="entry name" value="MERR FAMILY REGULATORY PROTEIN"/>
    <property type="match status" value="1"/>
</dbReference>
<dbReference type="Gene3D" id="1.10.1660.10">
    <property type="match status" value="1"/>
</dbReference>
<dbReference type="Gene3D" id="3.10.180.10">
    <property type="entry name" value="2,3-Dihydroxybiphenyl 1,2-Dioxygenase, domain 1"/>
    <property type="match status" value="1"/>
</dbReference>
<sequence>MGDTELVTIGRFARLTGLSIHALRHYDDVGLLTPAHTDPQTGYRRYGRDQIQVAHLIRELRWIDLPIDEIRQILANAGRGGPVLAGHRQRLHRQRGVLTTQINSVDRLLKKGFTMSAPLSGCRPVQIKIAVDDRAASIAFYQAAFDLRYDVTRHTDDADYSSFVFGDYGQDDFFLLHLLDDSADTDRPGPTTFGLMVDDVDTRHSGALAAGATEVVAPRDRQGMPRSSAVKDPSGNWIWLYQG</sequence>
<dbReference type="SUPFAM" id="SSF46955">
    <property type="entry name" value="Putative DNA-binding domain"/>
    <property type="match status" value="1"/>
</dbReference>
<dbReference type="InterPro" id="IPR004360">
    <property type="entry name" value="Glyas_Fos-R_dOase_dom"/>
</dbReference>
<gene>
    <name evidence="4" type="ORF">EV192_11037</name>
</gene>
<dbReference type="InterPro" id="IPR000551">
    <property type="entry name" value="MerR-type_HTH_dom"/>
</dbReference>